<gene>
    <name evidence="3" type="primary">LOC34618022</name>
</gene>
<feature type="chain" id="PRO_5028055576" evidence="1">
    <location>
        <begin position="20"/>
        <end position="166"/>
    </location>
</feature>
<proteinExistence type="predicted"/>
<name>A0A6P5WDQ2_9EIME</name>
<dbReference type="OrthoDB" id="345980at2759"/>
<feature type="signal peptide" evidence="1">
    <location>
        <begin position="1"/>
        <end position="19"/>
    </location>
</feature>
<dbReference type="Proteomes" id="UP000515125">
    <property type="component" value="Unplaced"/>
</dbReference>
<evidence type="ECO:0000256" key="1">
    <source>
        <dbReference type="SAM" id="SignalP"/>
    </source>
</evidence>
<keyword evidence="1" id="KW-0732">Signal</keyword>
<dbReference type="GeneID" id="34618022"/>
<keyword evidence="2" id="KW-1185">Reference proteome</keyword>
<accession>A0A6P5WDQ2</accession>
<sequence>MKTAFFAVALGALVAPMAAQEDQAPDISPEDLQASFEKHFSKFDWSQVSPEALGMQLNFDEMSDEELRALAEVFVKPGLIGPEEAQVFIDSLVDPRMRAMLQGLSGKWNEIMEKLIADPQYHDFLRKFAEVDMDALTEAVGIPGGLAGAMASLSETSSDNAAENID</sequence>
<dbReference type="RefSeq" id="XP_022591310.2">
    <property type="nucleotide sequence ID" value="XM_022731366.2"/>
</dbReference>
<evidence type="ECO:0000313" key="3">
    <source>
        <dbReference type="RefSeq" id="XP_022591310.2"/>
    </source>
</evidence>
<reference evidence="3" key="1">
    <citation type="submission" date="2025-08" db="UniProtKB">
        <authorList>
            <consortium name="RefSeq"/>
        </authorList>
    </citation>
    <scope>IDENTIFICATION</scope>
</reference>
<organism evidence="2 3">
    <name type="scientific">Cyclospora cayetanensis</name>
    <dbReference type="NCBI Taxonomy" id="88456"/>
    <lineage>
        <taxon>Eukaryota</taxon>
        <taxon>Sar</taxon>
        <taxon>Alveolata</taxon>
        <taxon>Apicomplexa</taxon>
        <taxon>Conoidasida</taxon>
        <taxon>Coccidia</taxon>
        <taxon>Eucoccidiorida</taxon>
        <taxon>Eimeriorina</taxon>
        <taxon>Eimeriidae</taxon>
        <taxon>Cyclospora</taxon>
    </lineage>
</organism>
<dbReference type="AlphaFoldDB" id="A0A6P5WDQ2"/>
<protein>
    <submittedName>
        <fullName evidence="3">Uncharacterized protein LOC34618022</fullName>
    </submittedName>
</protein>
<evidence type="ECO:0000313" key="2">
    <source>
        <dbReference type="Proteomes" id="UP000515125"/>
    </source>
</evidence>